<gene>
    <name evidence="2" type="ORF">WDJ50_09260</name>
</gene>
<dbReference type="Gene3D" id="3.40.50.1010">
    <property type="entry name" value="5'-nuclease"/>
    <property type="match status" value="1"/>
</dbReference>
<accession>A0AAU6PZV7</accession>
<feature type="domain" description="NYN" evidence="1">
    <location>
        <begin position="103"/>
        <end position="181"/>
    </location>
</feature>
<sequence>MTSSSPPRAILYVDGFNLYYGALKGTPYKWLNPLQLARLAFQNFDFVAVRYCSAAVSARPSDPQQPLRQDLYFRALATVPEITVTLGNFLISTPRMMEHPPTVPPRFVQVVKTEEKGSDVNLATHLLCDAYEALFDIAVVVTNDSDLVMPIQQVRQRLGKKVFLLCPRQRASFELQKNVDGVRHIRQGVLRAAQFPPTLTDPNGTFTKPPGW</sequence>
<evidence type="ECO:0000313" key="2">
    <source>
        <dbReference type="EMBL" id="WYF43610.1"/>
    </source>
</evidence>
<dbReference type="RefSeq" id="WP_339094426.1">
    <property type="nucleotide sequence ID" value="NZ_CP149782.1"/>
</dbReference>
<evidence type="ECO:0000259" key="1">
    <source>
        <dbReference type="Pfam" id="PF01936"/>
    </source>
</evidence>
<proteinExistence type="predicted"/>
<dbReference type="EMBL" id="CP149782">
    <property type="protein sequence ID" value="WYF43610.1"/>
    <property type="molecule type" value="Genomic_DNA"/>
</dbReference>
<dbReference type="AlphaFoldDB" id="A0AAU6PZV7"/>
<organism evidence="2">
    <name type="scientific">Deinococcus sp. VB142</name>
    <dbReference type="NCBI Taxonomy" id="3112952"/>
    <lineage>
        <taxon>Bacteria</taxon>
        <taxon>Thermotogati</taxon>
        <taxon>Deinococcota</taxon>
        <taxon>Deinococci</taxon>
        <taxon>Deinococcales</taxon>
        <taxon>Deinococcaceae</taxon>
        <taxon>Deinococcus</taxon>
    </lineage>
</organism>
<dbReference type="InterPro" id="IPR021139">
    <property type="entry name" value="NYN"/>
</dbReference>
<reference evidence="2" key="1">
    <citation type="submission" date="2024-03" db="EMBL/GenBank/DDBJ databases">
        <title>Deinococcus weizhi sp. nov., isolated from human skin.</title>
        <authorList>
            <person name="Wei Z."/>
            <person name="Tian F."/>
            <person name="Yang C."/>
            <person name="Xin L.T."/>
            <person name="Wen Z.J."/>
            <person name="Lan K.C."/>
            <person name="Yu L."/>
            <person name="Zhe W."/>
            <person name="Dan F.D."/>
            <person name="Jun W."/>
            <person name="Rui Z."/>
            <person name="Yong X.J."/>
            <person name="Ting Y."/>
            <person name="Wei X."/>
            <person name="Xu Z.G."/>
            <person name="Xin Z."/>
            <person name="Dong F.G."/>
            <person name="Ni X.M."/>
            <person name="Zheng M.G."/>
            <person name="Chun Y."/>
            <person name="Qian W.X."/>
        </authorList>
    </citation>
    <scope>NUCLEOTIDE SEQUENCE</scope>
    <source>
        <strain evidence="2">VB142</strain>
    </source>
</reference>
<dbReference type="Pfam" id="PF01936">
    <property type="entry name" value="NYN"/>
    <property type="match status" value="1"/>
</dbReference>
<dbReference type="CDD" id="cd18722">
    <property type="entry name" value="PIN_NicB-like"/>
    <property type="match status" value="1"/>
</dbReference>
<dbReference type="GO" id="GO:0004540">
    <property type="term" value="F:RNA nuclease activity"/>
    <property type="evidence" value="ECO:0007669"/>
    <property type="project" value="InterPro"/>
</dbReference>
<name>A0AAU6PZV7_9DEIO</name>
<protein>
    <submittedName>
        <fullName evidence="2">NYN domain-containing protein</fullName>
    </submittedName>
</protein>